<comment type="caution">
    <text evidence="1">The sequence shown here is derived from an EMBL/GenBank/DDBJ whole genome shotgun (WGS) entry which is preliminary data.</text>
</comment>
<dbReference type="EMBL" id="BRXZ01000612">
    <property type="protein sequence ID" value="GMH48720.1"/>
    <property type="molecule type" value="Genomic_DNA"/>
</dbReference>
<name>A0A9W6ZE31_9STRA</name>
<dbReference type="OrthoDB" id="10268794at2759"/>
<evidence type="ECO:0000313" key="2">
    <source>
        <dbReference type="Proteomes" id="UP001165082"/>
    </source>
</evidence>
<keyword evidence="2" id="KW-1185">Reference proteome</keyword>
<proteinExistence type="predicted"/>
<evidence type="ECO:0000313" key="1">
    <source>
        <dbReference type="EMBL" id="GMH48720.1"/>
    </source>
</evidence>
<sequence length="70" mass="8049">MANKRAAPSARHDAISHKHFVRGCVERMTKEDKEGGDEFWRSVEEMAGRVVMGVLEVIGRGLWDDKRRPR</sequence>
<accession>A0A9W6ZE31</accession>
<dbReference type="Proteomes" id="UP001165082">
    <property type="component" value="Unassembled WGS sequence"/>
</dbReference>
<reference evidence="1" key="1">
    <citation type="submission" date="2022-07" db="EMBL/GenBank/DDBJ databases">
        <title>Genome analysis of Parmales, a sister group of diatoms, reveals the evolutionary specialization of diatoms from phago-mixotrophs to photoautotrophs.</title>
        <authorList>
            <person name="Ban H."/>
            <person name="Sato S."/>
            <person name="Yoshikawa S."/>
            <person name="Kazumasa Y."/>
            <person name="Nakamura Y."/>
            <person name="Ichinomiya M."/>
            <person name="Saitoh K."/>
            <person name="Sato N."/>
            <person name="Blanc-Mathieu R."/>
            <person name="Endo H."/>
            <person name="Kuwata A."/>
            <person name="Ogata H."/>
        </authorList>
    </citation>
    <scope>NUCLEOTIDE SEQUENCE</scope>
</reference>
<dbReference type="AlphaFoldDB" id="A0A9W6ZE31"/>
<gene>
    <name evidence="1" type="ORF">TrRE_jg12716</name>
</gene>
<organism evidence="1 2">
    <name type="scientific">Triparma retinervis</name>
    <dbReference type="NCBI Taxonomy" id="2557542"/>
    <lineage>
        <taxon>Eukaryota</taxon>
        <taxon>Sar</taxon>
        <taxon>Stramenopiles</taxon>
        <taxon>Ochrophyta</taxon>
        <taxon>Bolidophyceae</taxon>
        <taxon>Parmales</taxon>
        <taxon>Triparmaceae</taxon>
        <taxon>Triparma</taxon>
    </lineage>
</organism>
<protein>
    <submittedName>
        <fullName evidence="1">Uncharacterized protein</fullName>
    </submittedName>
</protein>